<keyword evidence="2" id="KW-0472">Membrane</keyword>
<sequence length="444" mass="51791">MIFEKRIRAILLSPFRKIIGKRYLKYDIFNKHYFDISGKRNRHCFYYKVFSISTSIALISRFYFRSVKPKWSIEVIPASYIEPLSSMSKNLIVLSVASGTDIDKNSFIKELIKQIKCRELREQDIDIYYVESDIYKNNTYKASLYKGYGTVVSNIDLYDWGSSIEQIKSFFIPKSNKSSIDQTSVVKNVTYETFERDVIHASSEEMPLLLMYYDDSCLMCFLLRPLLNSLAARVKDSAKIKFARYNIERNDIHDFSPQISATPTFVLYRGGQNPEKWDEYRPADLINRIIETKSNERDGISEVIELAELSVLEQNVFIRLQLFVVLSLWNLYLLELQNKLINTQKNQQNKLSFSHIEDLLAISLSIIGNNDLLKENSAVNNTLNLDKLIGYSDAVNRRDFQEIFYESIKKDMSRSDTIEENIDYILDEIKGCCEDYLTIKGLFE</sequence>
<evidence type="ECO:0000259" key="1">
    <source>
        <dbReference type="Pfam" id="PF00085"/>
    </source>
</evidence>
<keyword evidence="3" id="KW-1185">Reference proteome</keyword>
<proteinExistence type="predicted"/>
<dbReference type="InterPro" id="IPR013766">
    <property type="entry name" value="Thioredoxin_domain"/>
</dbReference>
<organism evidence="2 3">
    <name type="scientific">Cryptosporidium canis</name>
    <dbReference type="NCBI Taxonomy" id="195482"/>
    <lineage>
        <taxon>Eukaryota</taxon>
        <taxon>Sar</taxon>
        <taxon>Alveolata</taxon>
        <taxon>Apicomplexa</taxon>
        <taxon>Conoidasida</taxon>
        <taxon>Coccidia</taxon>
        <taxon>Eucoccidiorida</taxon>
        <taxon>Eimeriorina</taxon>
        <taxon>Cryptosporidiidae</taxon>
        <taxon>Cryptosporidium</taxon>
    </lineage>
</organism>
<dbReference type="SUPFAM" id="SSF52833">
    <property type="entry name" value="Thioredoxin-like"/>
    <property type="match status" value="1"/>
</dbReference>
<protein>
    <submittedName>
        <fullName evidence="2">Transmembrane domain-containing protein</fullName>
    </submittedName>
</protein>
<dbReference type="InterPro" id="IPR036249">
    <property type="entry name" value="Thioredoxin-like_sf"/>
</dbReference>
<dbReference type="Pfam" id="PF00085">
    <property type="entry name" value="Thioredoxin"/>
    <property type="match status" value="1"/>
</dbReference>
<name>A0ABQ8P4I9_9CRYT</name>
<keyword evidence="2" id="KW-0812">Transmembrane</keyword>
<dbReference type="EMBL" id="JAPCXB010000122">
    <property type="protein sequence ID" value="KAJ1607373.1"/>
    <property type="molecule type" value="Genomic_DNA"/>
</dbReference>
<dbReference type="Proteomes" id="UP001071777">
    <property type="component" value="Unassembled WGS sequence"/>
</dbReference>
<evidence type="ECO:0000313" key="2">
    <source>
        <dbReference type="EMBL" id="KAJ1607373.1"/>
    </source>
</evidence>
<feature type="domain" description="Thioredoxin" evidence="1">
    <location>
        <begin position="186"/>
        <end position="290"/>
    </location>
</feature>
<accession>A0ABQ8P4I9</accession>
<gene>
    <name evidence="2" type="ORF">OJ252_2872</name>
</gene>
<comment type="caution">
    <text evidence="2">The sequence shown here is derived from an EMBL/GenBank/DDBJ whole genome shotgun (WGS) entry which is preliminary data.</text>
</comment>
<reference evidence="2" key="1">
    <citation type="submission" date="2022-10" db="EMBL/GenBank/DDBJ databases">
        <title>Adaptive evolution leads to modifications in subtelomeric GC content in a zoonotic Cryptosporidium species.</title>
        <authorList>
            <person name="Li J."/>
            <person name="Feng Y."/>
            <person name="Xiao L."/>
        </authorList>
    </citation>
    <scope>NUCLEOTIDE SEQUENCE</scope>
    <source>
        <strain evidence="2">25894</strain>
    </source>
</reference>
<dbReference type="Gene3D" id="3.40.30.10">
    <property type="entry name" value="Glutaredoxin"/>
    <property type="match status" value="1"/>
</dbReference>
<evidence type="ECO:0000313" key="3">
    <source>
        <dbReference type="Proteomes" id="UP001071777"/>
    </source>
</evidence>